<dbReference type="VEuPathDB" id="FungiDB:Z518_06980"/>
<dbReference type="EMBL" id="KN847479">
    <property type="protein sequence ID" value="KIX03428.1"/>
    <property type="molecule type" value="Genomic_DNA"/>
</dbReference>
<dbReference type="AlphaFoldDB" id="A0A0D2GZ38"/>
<dbReference type="RefSeq" id="XP_013270564.1">
    <property type="nucleotide sequence ID" value="XM_013415110.1"/>
</dbReference>
<proteinExistence type="predicted"/>
<dbReference type="HOGENOM" id="CLU_2005165_0_0_1"/>
<evidence type="ECO:0000313" key="2">
    <source>
        <dbReference type="EMBL" id="KIX03428.1"/>
    </source>
</evidence>
<keyword evidence="3" id="KW-1185">Reference proteome</keyword>
<evidence type="ECO:0000256" key="1">
    <source>
        <dbReference type="SAM" id="MobiDB-lite"/>
    </source>
</evidence>
<feature type="region of interest" description="Disordered" evidence="1">
    <location>
        <begin position="1"/>
        <end position="20"/>
    </location>
</feature>
<protein>
    <submittedName>
        <fullName evidence="2">Uncharacterized protein</fullName>
    </submittedName>
</protein>
<name>A0A0D2GZ38_9EURO</name>
<reference evidence="2 3" key="1">
    <citation type="submission" date="2015-01" db="EMBL/GenBank/DDBJ databases">
        <title>The Genome Sequence of Rhinocladiella mackenzie CBS 650.93.</title>
        <authorList>
            <consortium name="The Broad Institute Genomics Platform"/>
            <person name="Cuomo C."/>
            <person name="de Hoog S."/>
            <person name="Gorbushina A."/>
            <person name="Stielow B."/>
            <person name="Teixiera M."/>
            <person name="Abouelleil A."/>
            <person name="Chapman S.B."/>
            <person name="Priest M."/>
            <person name="Young S.K."/>
            <person name="Wortman J."/>
            <person name="Nusbaum C."/>
            <person name="Birren B."/>
        </authorList>
    </citation>
    <scope>NUCLEOTIDE SEQUENCE [LARGE SCALE GENOMIC DNA]</scope>
    <source>
        <strain evidence="2 3">CBS 650.93</strain>
    </source>
</reference>
<dbReference type="Proteomes" id="UP000053617">
    <property type="component" value="Unassembled WGS sequence"/>
</dbReference>
<gene>
    <name evidence="2" type="ORF">Z518_06980</name>
</gene>
<dbReference type="GeneID" id="25295051"/>
<organism evidence="2 3">
    <name type="scientific">Rhinocladiella mackenziei CBS 650.93</name>
    <dbReference type="NCBI Taxonomy" id="1442369"/>
    <lineage>
        <taxon>Eukaryota</taxon>
        <taxon>Fungi</taxon>
        <taxon>Dikarya</taxon>
        <taxon>Ascomycota</taxon>
        <taxon>Pezizomycotina</taxon>
        <taxon>Eurotiomycetes</taxon>
        <taxon>Chaetothyriomycetidae</taxon>
        <taxon>Chaetothyriales</taxon>
        <taxon>Herpotrichiellaceae</taxon>
        <taxon>Rhinocladiella</taxon>
    </lineage>
</organism>
<accession>A0A0D2GZ38</accession>
<evidence type="ECO:0000313" key="3">
    <source>
        <dbReference type="Proteomes" id="UP000053617"/>
    </source>
</evidence>
<sequence>MPALPGVMGSPSDHGKGQRFTRANCRIVSGGRKTLATFKPEDLNVKACDVTADRDDNAASLHKTLSLDLFKLTTLLKKANGLIELLEFLPPVRPEFHVQRPKMADTTRHIDGEMDMCNAMCKNA</sequence>